<reference evidence="2 3" key="1">
    <citation type="journal article" date="2016" name="J. Microbiol.">
        <title>Dankookia rubra gen. nov., sp. nov., an alphaproteobacterium isolated from sediment of a shallow stream.</title>
        <authorList>
            <person name="Kim W.H."/>
            <person name="Kim D.H."/>
            <person name="Kang K."/>
            <person name="Ahn T.Y."/>
        </authorList>
    </citation>
    <scope>NUCLEOTIDE SEQUENCE [LARGE SCALE GENOMIC DNA]</scope>
    <source>
        <strain evidence="2 3">JCM30602</strain>
    </source>
</reference>
<dbReference type="EMBL" id="SMSJ01000171">
    <property type="protein sequence ID" value="TDH57988.1"/>
    <property type="molecule type" value="Genomic_DNA"/>
</dbReference>
<comment type="caution">
    <text evidence="2">The sequence shown here is derived from an EMBL/GenBank/DDBJ whole genome shotgun (WGS) entry which is preliminary data.</text>
</comment>
<feature type="region of interest" description="Disordered" evidence="1">
    <location>
        <begin position="1"/>
        <end position="22"/>
    </location>
</feature>
<dbReference type="AlphaFoldDB" id="A0A4R5Q6C3"/>
<protein>
    <submittedName>
        <fullName evidence="2">Uncharacterized protein</fullName>
    </submittedName>
</protein>
<evidence type="ECO:0000256" key="1">
    <source>
        <dbReference type="SAM" id="MobiDB-lite"/>
    </source>
</evidence>
<dbReference type="Proteomes" id="UP000295096">
    <property type="component" value="Unassembled WGS sequence"/>
</dbReference>
<keyword evidence="3" id="KW-1185">Reference proteome</keyword>
<dbReference type="RefSeq" id="WP_133293158.1">
    <property type="nucleotide sequence ID" value="NZ_SMSJ01000171.1"/>
</dbReference>
<evidence type="ECO:0000313" key="3">
    <source>
        <dbReference type="Proteomes" id="UP000295096"/>
    </source>
</evidence>
<dbReference type="OrthoDB" id="490468at2"/>
<feature type="region of interest" description="Disordered" evidence="1">
    <location>
        <begin position="317"/>
        <end position="340"/>
    </location>
</feature>
<evidence type="ECO:0000313" key="2">
    <source>
        <dbReference type="EMBL" id="TDH57988.1"/>
    </source>
</evidence>
<proteinExistence type="predicted"/>
<feature type="compositionally biased region" description="Gly residues" evidence="1">
    <location>
        <begin position="218"/>
        <end position="234"/>
    </location>
</feature>
<name>A0A4R5Q6C3_9PROT</name>
<organism evidence="2 3">
    <name type="scientific">Dankookia rubra</name>
    <dbReference type="NCBI Taxonomy" id="1442381"/>
    <lineage>
        <taxon>Bacteria</taxon>
        <taxon>Pseudomonadati</taxon>
        <taxon>Pseudomonadota</taxon>
        <taxon>Alphaproteobacteria</taxon>
        <taxon>Acetobacterales</taxon>
        <taxon>Roseomonadaceae</taxon>
        <taxon>Dankookia</taxon>
    </lineage>
</organism>
<accession>A0A4R5Q6C3</accession>
<feature type="region of interest" description="Disordered" evidence="1">
    <location>
        <begin position="215"/>
        <end position="258"/>
    </location>
</feature>
<gene>
    <name evidence="2" type="ORF">E2C06_34975</name>
</gene>
<sequence length="440" mass="41944">MDYAGREGPVEYAGEGPGGFGQGGDQTVIEGGDSRFVVEYTYDQAADAASRSADLAVKGGNNEFVLHVDGSAGGSDISIEGGNNKFVVIFDNATGGGNTVHVDGGNNQFVVRFDYSGEHAGGDVVTVDGANNQYVVATSVGGESDVAVAGPGGGFGTLPGGQPAAENGGQYDFSAFGNSADSPLLAMFGGAAAGGQGGEAGPVYDFSAFGDPDASGTDGAGSMGGSPFGGGANPFGGAPSGSDETSGGPAGGQGSDLASLLAQSPFGRLLDLPGIDGPEDIFGNVAGDFPGGNPFAGTGATPGSNPFAGFGGGANPFAGGSSGDQTAPPGAGDGDAAGGEANPFAGFAAGGQTGNPDYDFGALQSSGDADAAFAASPFGPLIGLPGIDGPEDIFGDGFAAAFGGSQGGDAASDDTGGDVGEVEVEAEAASVPAAEFSPIG</sequence>